<feature type="region of interest" description="Disordered" evidence="1">
    <location>
        <begin position="524"/>
        <end position="609"/>
    </location>
</feature>
<dbReference type="KEGG" id="kne:92181179"/>
<keyword evidence="2" id="KW-0812">Transmembrane</keyword>
<dbReference type="RefSeq" id="XP_066802405.1">
    <property type="nucleotide sequence ID" value="XM_066947026.1"/>
</dbReference>
<dbReference type="Gene3D" id="2.60.120.260">
    <property type="entry name" value="Galactose-binding domain-like"/>
    <property type="match status" value="2"/>
</dbReference>
<proteinExistence type="predicted"/>
<keyword evidence="4" id="KW-1185">Reference proteome</keyword>
<feature type="compositionally biased region" description="Low complexity" evidence="1">
    <location>
        <begin position="524"/>
        <end position="542"/>
    </location>
</feature>
<dbReference type="Proteomes" id="UP001388673">
    <property type="component" value="Unassembled WGS sequence"/>
</dbReference>
<gene>
    <name evidence="3" type="ORF">IAR55_003921</name>
</gene>
<evidence type="ECO:0000256" key="2">
    <source>
        <dbReference type="SAM" id="Phobius"/>
    </source>
</evidence>
<evidence type="ECO:0000256" key="1">
    <source>
        <dbReference type="SAM" id="MobiDB-lite"/>
    </source>
</evidence>
<dbReference type="GeneID" id="92181179"/>
<comment type="caution">
    <text evidence="3">The sequence shown here is derived from an EMBL/GenBank/DDBJ whole genome shotgun (WGS) entry which is preliminary data.</text>
</comment>
<protein>
    <recommendedName>
        <fullName evidence="5">Transmembrane protein</fullName>
    </recommendedName>
</protein>
<organism evidence="3 4">
    <name type="scientific">Kwoniella newhampshirensis</name>
    <dbReference type="NCBI Taxonomy" id="1651941"/>
    <lineage>
        <taxon>Eukaryota</taxon>
        <taxon>Fungi</taxon>
        <taxon>Dikarya</taxon>
        <taxon>Basidiomycota</taxon>
        <taxon>Agaricomycotina</taxon>
        <taxon>Tremellomycetes</taxon>
        <taxon>Tremellales</taxon>
        <taxon>Cryptococcaceae</taxon>
        <taxon>Kwoniella</taxon>
    </lineage>
</organism>
<evidence type="ECO:0000313" key="4">
    <source>
        <dbReference type="Proteomes" id="UP001388673"/>
    </source>
</evidence>
<sequence length="609" mass="66190">MNITLDDSSPQFDWSPTGSWTTLHSADLSRGLYLQETYHSTSVDGASFTFRFNGSAVHVYGARRSNHGTYSVQLDDGDILYTMGHDEPDRFQTLLYTAGGLTTDVEHVITLSNQPSKTVSLPNTTTTWDLDIDYVVITYPVTGSLYTSRYDDVASAFVYSGQDWQHGANVDATGSYNGTNASTGTIGDAVTFSFSGSSIQLFGAFDQDRGDYSVILDGGSSQRFNGTTTEFSAETTLYMASNLADGPHTLHLTNLGGSGSMLNIDYAVLNSSYPPVLANYRGIVVLNNSVPANPLTWTARTESNRTAAIAGGVTGGVVLLAVAAILMWFCLYPRRGSSTEGLERGPVDLIENEEKGKSYQVDPFPSAVVQEQWRSSMERDVTDREGELARTLSVGTSVRFPSSPTQSHDRLISPSVSSPNRRTYSYAESTNSSTCCGCERHSHPFAGSDPFRPTSPVLNNWSKYPIHHHHFGHSSQNLAYQSHTHHEYDLCHASCPALDSAPPSPPFRTNPIYIPGSYPYLARSRSGSFSRTSPSSPMSPSSGRRKSVLGREIDAGPVSPTMESENENSQDHSVDEQAEGTGRGGMLPPDYEQATENMLEGRGRDVKSV</sequence>
<feature type="compositionally biased region" description="Basic and acidic residues" evidence="1">
    <location>
        <begin position="599"/>
        <end position="609"/>
    </location>
</feature>
<feature type="compositionally biased region" description="Polar residues" evidence="1">
    <location>
        <begin position="397"/>
        <end position="406"/>
    </location>
</feature>
<feature type="transmembrane region" description="Helical" evidence="2">
    <location>
        <begin position="308"/>
        <end position="331"/>
    </location>
</feature>
<evidence type="ECO:0008006" key="5">
    <source>
        <dbReference type="Google" id="ProtNLM"/>
    </source>
</evidence>
<dbReference type="EMBL" id="JBCAWK010000007">
    <property type="protein sequence ID" value="KAK8853219.1"/>
    <property type="molecule type" value="Genomic_DNA"/>
</dbReference>
<dbReference type="AlphaFoldDB" id="A0AAW0YXR7"/>
<feature type="region of interest" description="Disordered" evidence="1">
    <location>
        <begin position="397"/>
        <end position="424"/>
    </location>
</feature>
<keyword evidence="2" id="KW-1133">Transmembrane helix</keyword>
<name>A0AAW0YXR7_9TREE</name>
<evidence type="ECO:0000313" key="3">
    <source>
        <dbReference type="EMBL" id="KAK8853219.1"/>
    </source>
</evidence>
<keyword evidence="2" id="KW-0472">Membrane</keyword>
<reference evidence="3 4" key="1">
    <citation type="journal article" date="2024" name="bioRxiv">
        <title>Comparative genomics of Cryptococcus and Kwoniella reveals pathogenesis evolution and contrasting karyotype dynamics via intercentromeric recombination or chromosome fusion.</title>
        <authorList>
            <person name="Coelho M.A."/>
            <person name="David-Palma M."/>
            <person name="Shea T."/>
            <person name="Bowers K."/>
            <person name="McGinley-Smith S."/>
            <person name="Mohammad A.W."/>
            <person name="Gnirke A."/>
            <person name="Yurkov A.M."/>
            <person name="Nowrousian M."/>
            <person name="Sun S."/>
            <person name="Cuomo C.A."/>
            <person name="Heitman J."/>
        </authorList>
    </citation>
    <scope>NUCLEOTIDE SEQUENCE [LARGE SCALE GENOMIC DNA]</scope>
    <source>
        <strain evidence="3 4">CBS 13917</strain>
    </source>
</reference>
<accession>A0AAW0YXR7</accession>
<feature type="compositionally biased region" description="Polar residues" evidence="1">
    <location>
        <begin position="414"/>
        <end position="424"/>
    </location>
</feature>